<keyword evidence="1" id="KW-0812">Transmembrane</keyword>
<name>A0ABU3XIK0_9BACI</name>
<feature type="transmembrane region" description="Helical" evidence="1">
    <location>
        <begin position="16"/>
        <end position="37"/>
    </location>
</feature>
<keyword evidence="1" id="KW-1133">Transmembrane helix</keyword>
<proteinExistence type="predicted"/>
<evidence type="ECO:0000313" key="2">
    <source>
        <dbReference type="EMBL" id="MDV2687711.1"/>
    </source>
</evidence>
<protein>
    <submittedName>
        <fullName evidence="2">Uncharacterized protein</fullName>
    </submittedName>
</protein>
<dbReference type="EMBL" id="JAWJBA010001105">
    <property type="protein sequence ID" value="MDV2687711.1"/>
    <property type="molecule type" value="Genomic_DNA"/>
</dbReference>
<evidence type="ECO:0000313" key="3">
    <source>
        <dbReference type="Proteomes" id="UP001287282"/>
    </source>
</evidence>
<accession>A0ABU3XIK0</accession>
<gene>
    <name evidence="2" type="ORF">RYX56_25520</name>
</gene>
<evidence type="ECO:0000256" key="1">
    <source>
        <dbReference type="SAM" id="Phobius"/>
    </source>
</evidence>
<keyword evidence="3" id="KW-1185">Reference proteome</keyword>
<dbReference type="RefSeq" id="WP_317124539.1">
    <property type="nucleotide sequence ID" value="NZ_JAWJBA010001105.1"/>
</dbReference>
<keyword evidence="1" id="KW-0472">Membrane</keyword>
<comment type="caution">
    <text evidence="2">The sequence shown here is derived from an EMBL/GenBank/DDBJ whole genome shotgun (WGS) entry which is preliminary data.</text>
</comment>
<reference evidence="2 3" key="1">
    <citation type="submission" date="2023-10" db="EMBL/GenBank/DDBJ databases">
        <title>Screening of Alkalihalobacillus lindianensis BZ-TG-R113 and Its Alleviation of Salt Stress on Rapeseed Growth.</title>
        <authorList>
            <person name="Zhao B."/>
            <person name="Guo T."/>
        </authorList>
    </citation>
    <scope>NUCLEOTIDE SEQUENCE [LARGE SCALE GENOMIC DNA]</scope>
    <source>
        <strain evidence="2 3">BZ-TG-R113</strain>
    </source>
</reference>
<organism evidence="2 3">
    <name type="scientific">Alkalihalophilus lindianensis</name>
    <dbReference type="NCBI Taxonomy" id="1630542"/>
    <lineage>
        <taxon>Bacteria</taxon>
        <taxon>Bacillati</taxon>
        <taxon>Bacillota</taxon>
        <taxon>Bacilli</taxon>
        <taxon>Bacillales</taxon>
        <taxon>Bacillaceae</taxon>
        <taxon>Alkalihalophilus</taxon>
    </lineage>
</organism>
<sequence length="61" mass="7162">MFRTLSTKFSMSRKQWASHIIIIIFFISLTIVAYTNLQNLNKEVRDFSITQQPKIELTGEL</sequence>
<feature type="non-terminal residue" evidence="2">
    <location>
        <position position="61"/>
    </location>
</feature>
<dbReference type="Proteomes" id="UP001287282">
    <property type="component" value="Unassembled WGS sequence"/>
</dbReference>